<sequence length="313" mass="35883">MNKEQPPGDESTVVLEPVVQWTAEHEKILIEWADKAICYKWLHEKSHMVYSHRNTWFTIPVIIMSTLTGTANFAQDRIPAEYVNAYTIGVGAVNILAGILTTIQQFLKISEYNESHRVSSISWGKFYRNIKVELAKSPSERVPALQLLKISKDEYDRLIETSHAIDPKIIKKFKDTFSGGELKYTADGKLLPMNNQQTVFSLLKIPEDCDIIESTVNSLYKAPVVETKITIPTPPPSVPVNTNKFMETVKKMEERKKHQLKIQEFIEKFKIDKVREPTLDEIIDNLNNEISEEMITSIFNSDENIKLTIDENV</sequence>
<evidence type="ECO:0000256" key="1">
    <source>
        <dbReference type="SAM" id="Phobius"/>
    </source>
</evidence>
<dbReference type="EMBL" id="MN739951">
    <property type="protein sequence ID" value="QHT79672.1"/>
    <property type="molecule type" value="Genomic_DNA"/>
</dbReference>
<organism evidence="2">
    <name type="scientific">viral metagenome</name>
    <dbReference type="NCBI Taxonomy" id="1070528"/>
    <lineage>
        <taxon>unclassified sequences</taxon>
        <taxon>metagenomes</taxon>
        <taxon>organismal metagenomes</taxon>
    </lineage>
</organism>
<accession>A0A6C0HGD9</accession>
<proteinExistence type="predicted"/>
<dbReference type="AlphaFoldDB" id="A0A6C0HGD9"/>
<name>A0A6C0HGD9_9ZZZZ</name>
<protein>
    <recommendedName>
        <fullName evidence="3">SMODS and SLOG-associating 2TM effector domain-containing protein</fullName>
    </recommendedName>
</protein>
<reference evidence="2" key="1">
    <citation type="journal article" date="2020" name="Nature">
        <title>Giant virus diversity and host interactions through global metagenomics.</title>
        <authorList>
            <person name="Schulz F."/>
            <person name="Roux S."/>
            <person name="Paez-Espino D."/>
            <person name="Jungbluth S."/>
            <person name="Walsh D.A."/>
            <person name="Denef V.J."/>
            <person name="McMahon K.D."/>
            <person name="Konstantinidis K.T."/>
            <person name="Eloe-Fadrosh E.A."/>
            <person name="Kyrpides N.C."/>
            <person name="Woyke T."/>
        </authorList>
    </citation>
    <scope>NUCLEOTIDE SEQUENCE</scope>
    <source>
        <strain evidence="2">GVMAG-M-3300023184-101</strain>
    </source>
</reference>
<feature type="transmembrane region" description="Helical" evidence="1">
    <location>
        <begin position="55"/>
        <end position="74"/>
    </location>
</feature>
<keyword evidence="1" id="KW-0812">Transmembrane</keyword>
<evidence type="ECO:0000313" key="2">
    <source>
        <dbReference type="EMBL" id="QHT79672.1"/>
    </source>
</evidence>
<evidence type="ECO:0008006" key="3">
    <source>
        <dbReference type="Google" id="ProtNLM"/>
    </source>
</evidence>
<keyword evidence="1" id="KW-0472">Membrane</keyword>
<keyword evidence="1" id="KW-1133">Transmembrane helix</keyword>
<dbReference type="NCBIfam" id="NF033632">
    <property type="entry name" value="SLATT_4"/>
    <property type="match status" value="1"/>
</dbReference>
<feature type="transmembrane region" description="Helical" evidence="1">
    <location>
        <begin position="86"/>
        <end position="107"/>
    </location>
</feature>